<accession>A0ABQ9YA61</accession>
<keyword evidence="3" id="KW-0433">Leucine-rich repeat</keyword>
<evidence type="ECO:0000256" key="11">
    <source>
        <dbReference type="ARBA" id="ARBA00040950"/>
    </source>
</evidence>
<feature type="coiled-coil region" evidence="12">
    <location>
        <begin position="288"/>
        <end position="325"/>
    </location>
</feature>
<dbReference type="InterPro" id="IPR003591">
    <property type="entry name" value="Leu-rich_rpt_typical-subtyp"/>
</dbReference>
<evidence type="ECO:0000256" key="5">
    <source>
        <dbReference type="ARBA" id="ARBA00022846"/>
    </source>
</evidence>
<sequence>MDGVQQPNKKAMDPSAVIKVINEELIAKSVAKNKIVVEKLTDTPTIILSFKHLRTIENLQGFTKLTVLKLDNNNIAKIDNLTTLVTLEELDLSFNKITEIPKQGGLETLTNLRELSLFANQIKDISPLSKNTSLQMLSVGNNDIEELETIKPLRSLRNLQALTLSGNPISHDQDYETYILAYLSFPLIVTPNGASGGSGQSGGGTGGMKNELLAQKALTYTPEALGGPLLESSNDSSVLGGGGVTTGMISISTPIEVARAAAVRGGFIQQGADPIRTLCYLDSKIVNIDAVIKARELYGEDLAKLEQEDANAALMEAANAQLEKQKEMALLANITGFETFFQEMIDNDQEYQTKFRYITVIQALLEEYRVECNKVLEEFKEYMISQLDVRKKEQEELQHAMDIIEAEAAEQSDKLIAAFEKKKKMISRQLDQAMNEAPPTSSSMNDQGLLNPAAVKELSDANEALLHDLMELEEHRVEQAENILDQYSTKLKDVFAVAKDRIQLDFQNLIRVELREAEVMAADTMREAERATASTTGGAQAAVEETAMSPEERAVLSDKPSLQQSFKNSSEFRQSKIHEKEDEIVDKEKKTRVDMEEAARAAEHKKNRVRLTEIWHLYQTTVQFIQQLLQEESQR</sequence>
<dbReference type="PROSITE" id="PS51450">
    <property type="entry name" value="LRR"/>
    <property type="match status" value="4"/>
</dbReference>
<dbReference type="Gene3D" id="3.80.10.10">
    <property type="entry name" value="Ribonuclease Inhibitor"/>
    <property type="match status" value="1"/>
</dbReference>
<dbReference type="Proteomes" id="UP001281761">
    <property type="component" value="Unassembled WGS sequence"/>
</dbReference>
<evidence type="ECO:0000256" key="3">
    <source>
        <dbReference type="ARBA" id="ARBA00022614"/>
    </source>
</evidence>
<organism evidence="14 15">
    <name type="scientific">Blattamonas nauphoetae</name>
    <dbReference type="NCBI Taxonomy" id="2049346"/>
    <lineage>
        <taxon>Eukaryota</taxon>
        <taxon>Metamonada</taxon>
        <taxon>Preaxostyla</taxon>
        <taxon>Oxymonadida</taxon>
        <taxon>Blattamonas</taxon>
    </lineage>
</organism>
<comment type="subcellular location">
    <subcellularLocation>
        <location evidence="1">Cytoplasm</location>
        <location evidence="1">Cytoskeleton</location>
        <location evidence="1">Flagellum axoneme</location>
    </subcellularLocation>
</comment>
<dbReference type="SMART" id="SM00369">
    <property type="entry name" value="LRR_TYP"/>
    <property type="match status" value="4"/>
</dbReference>
<keyword evidence="9" id="KW-0966">Cell projection</keyword>
<dbReference type="SMART" id="SM00365">
    <property type="entry name" value="LRR_SD22"/>
    <property type="match status" value="4"/>
</dbReference>
<feature type="coiled-coil region" evidence="12">
    <location>
        <begin position="390"/>
        <end position="490"/>
    </location>
</feature>
<reference evidence="14 15" key="1">
    <citation type="journal article" date="2022" name="bioRxiv">
        <title>Genomics of Preaxostyla Flagellates Illuminates Evolutionary Transitions and the Path Towards Mitochondrial Loss.</title>
        <authorList>
            <person name="Novak L.V.F."/>
            <person name="Treitli S.C."/>
            <person name="Pyrih J."/>
            <person name="Halakuc P."/>
            <person name="Pipaliya S.V."/>
            <person name="Vacek V."/>
            <person name="Brzon O."/>
            <person name="Soukal P."/>
            <person name="Eme L."/>
            <person name="Dacks J.B."/>
            <person name="Karnkowska A."/>
            <person name="Elias M."/>
            <person name="Hampl V."/>
        </authorList>
    </citation>
    <scope>NUCLEOTIDE SEQUENCE [LARGE SCALE GENOMIC DNA]</scope>
    <source>
        <strain evidence="14">NAU3</strain>
        <tissue evidence="14">Gut</tissue>
    </source>
</reference>
<evidence type="ECO:0000256" key="2">
    <source>
        <dbReference type="ARBA" id="ARBA00022490"/>
    </source>
</evidence>
<evidence type="ECO:0000256" key="9">
    <source>
        <dbReference type="ARBA" id="ARBA00023273"/>
    </source>
</evidence>
<protein>
    <recommendedName>
        <fullName evidence="11">Dynein regulatory complex subunit 3</fullName>
    </recommendedName>
</protein>
<dbReference type="EMBL" id="JARBJD010000022">
    <property type="protein sequence ID" value="KAK2960594.1"/>
    <property type="molecule type" value="Genomic_DNA"/>
</dbReference>
<comment type="caution">
    <text evidence="14">The sequence shown here is derived from an EMBL/GenBank/DDBJ whole genome shotgun (WGS) entry which is preliminary data.</text>
</comment>
<comment type="similarity">
    <text evidence="10">Belongs to the DRC3 family.</text>
</comment>
<dbReference type="SUPFAM" id="SSF52075">
    <property type="entry name" value="Outer arm dynein light chain 1"/>
    <property type="match status" value="1"/>
</dbReference>
<keyword evidence="7" id="KW-0969">Cilium</keyword>
<evidence type="ECO:0000256" key="12">
    <source>
        <dbReference type="SAM" id="Coils"/>
    </source>
</evidence>
<dbReference type="InterPro" id="IPR025875">
    <property type="entry name" value="Leu-rich_rpt_4"/>
</dbReference>
<keyword evidence="6 12" id="KW-0175">Coiled coil</keyword>
<evidence type="ECO:0000256" key="1">
    <source>
        <dbReference type="ARBA" id="ARBA00004611"/>
    </source>
</evidence>
<keyword evidence="4" id="KW-0677">Repeat</keyword>
<keyword evidence="5" id="KW-0282">Flagellum</keyword>
<name>A0ABQ9YA61_9EUKA</name>
<evidence type="ECO:0000313" key="14">
    <source>
        <dbReference type="EMBL" id="KAK2960594.1"/>
    </source>
</evidence>
<gene>
    <name evidence="14" type="ORF">BLNAU_4492</name>
</gene>
<evidence type="ECO:0000256" key="13">
    <source>
        <dbReference type="SAM" id="MobiDB-lite"/>
    </source>
</evidence>
<feature type="region of interest" description="Disordered" evidence="13">
    <location>
        <begin position="551"/>
        <end position="580"/>
    </location>
</feature>
<dbReference type="InterPro" id="IPR050576">
    <property type="entry name" value="Cilia_flagella_integrity"/>
</dbReference>
<proteinExistence type="inferred from homology"/>
<keyword evidence="8" id="KW-0206">Cytoskeleton</keyword>
<feature type="compositionally biased region" description="Polar residues" evidence="13">
    <location>
        <begin position="560"/>
        <end position="572"/>
    </location>
</feature>
<keyword evidence="2" id="KW-0963">Cytoplasm</keyword>
<evidence type="ECO:0000256" key="6">
    <source>
        <dbReference type="ARBA" id="ARBA00023054"/>
    </source>
</evidence>
<evidence type="ECO:0000256" key="7">
    <source>
        <dbReference type="ARBA" id="ARBA00023069"/>
    </source>
</evidence>
<dbReference type="Pfam" id="PF12799">
    <property type="entry name" value="LRR_4"/>
    <property type="match status" value="1"/>
</dbReference>
<dbReference type="PANTHER" id="PTHR45973:SF12">
    <property type="entry name" value="DYNEIN REGULATORY COMPLEX SUBUNIT 3"/>
    <property type="match status" value="1"/>
</dbReference>
<evidence type="ECO:0000256" key="8">
    <source>
        <dbReference type="ARBA" id="ARBA00023212"/>
    </source>
</evidence>
<dbReference type="InterPro" id="IPR032675">
    <property type="entry name" value="LRR_dom_sf"/>
</dbReference>
<dbReference type="PANTHER" id="PTHR45973">
    <property type="entry name" value="PROTEIN PHOSPHATASE 1 REGULATORY SUBUNIT SDS22-RELATED"/>
    <property type="match status" value="1"/>
</dbReference>
<dbReference type="InterPro" id="IPR001611">
    <property type="entry name" value="Leu-rich_rpt"/>
</dbReference>
<keyword evidence="15" id="KW-1185">Reference proteome</keyword>
<evidence type="ECO:0000256" key="10">
    <source>
        <dbReference type="ARBA" id="ARBA00038378"/>
    </source>
</evidence>
<evidence type="ECO:0000256" key="4">
    <source>
        <dbReference type="ARBA" id="ARBA00022737"/>
    </source>
</evidence>
<evidence type="ECO:0000313" key="15">
    <source>
        <dbReference type="Proteomes" id="UP001281761"/>
    </source>
</evidence>